<evidence type="ECO:0008006" key="4">
    <source>
        <dbReference type="Google" id="ProtNLM"/>
    </source>
</evidence>
<gene>
    <name evidence="2" type="ORF">CSUB8521_1123</name>
</gene>
<evidence type="ECO:0000313" key="3">
    <source>
        <dbReference type="Proteomes" id="UP000031135"/>
    </source>
</evidence>
<dbReference type="RefSeq" id="WP_039664158.1">
    <property type="nucleotide sequence ID" value="NZ_CP007772.1"/>
</dbReference>
<name>A0A0A8HA10_9BACT</name>
<organism evidence="2 3">
    <name type="scientific">Campylobacter subantarcticus LMG 24374</name>
    <dbReference type="NCBI Taxonomy" id="1388751"/>
    <lineage>
        <taxon>Bacteria</taxon>
        <taxon>Pseudomonadati</taxon>
        <taxon>Campylobacterota</taxon>
        <taxon>Epsilonproteobacteria</taxon>
        <taxon>Campylobacterales</taxon>
        <taxon>Campylobacteraceae</taxon>
        <taxon>Campylobacter</taxon>
    </lineage>
</organism>
<dbReference type="OrthoDB" id="5355989at2"/>
<evidence type="ECO:0000313" key="2">
    <source>
        <dbReference type="EMBL" id="AJC90958.1"/>
    </source>
</evidence>
<keyword evidence="1" id="KW-1133">Transmembrane helix</keyword>
<reference evidence="2 3" key="1">
    <citation type="journal article" date="2014" name="Genome Biol. Evol.">
        <title>Comparative Genomics of the Campylobacter lari Group.</title>
        <authorList>
            <person name="Miller W.G."/>
            <person name="Yee E."/>
            <person name="Chapman M.H."/>
            <person name="Smith T.P."/>
            <person name="Bono J.L."/>
            <person name="Huynh S."/>
            <person name="Parker C.T."/>
            <person name="Vandamme P."/>
            <person name="Luong K."/>
            <person name="Korlach J."/>
        </authorList>
    </citation>
    <scope>NUCLEOTIDE SEQUENCE [LARGE SCALE GENOMIC DNA]</scope>
    <source>
        <strain evidence="2 3">LMG 24374</strain>
    </source>
</reference>
<proteinExistence type="predicted"/>
<protein>
    <recommendedName>
        <fullName evidence="4">Type II secretion system protein</fullName>
    </recommendedName>
</protein>
<dbReference type="HOGENOM" id="CLU_2328511_0_0_7"/>
<keyword evidence="1" id="KW-0812">Transmembrane</keyword>
<dbReference type="KEGG" id="csm:CSUB8521_1123"/>
<accession>A0A0A8HA10</accession>
<feature type="transmembrane region" description="Helical" evidence="1">
    <location>
        <begin position="7"/>
        <end position="27"/>
    </location>
</feature>
<dbReference type="Proteomes" id="UP000031135">
    <property type="component" value="Chromosome"/>
</dbReference>
<keyword evidence="1" id="KW-0472">Membrane</keyword>
<dbReference type="EMBL" id="CP007772">
    <property type="protein sequence ID" value="AJC90958.1"/>
    <property type="molecule type" value="Genomic_DNA"/>
</dbReference>
<evidence type="ECO:0000256" key="1">
    <source>
        <dbReference type="SAM" id="Phobius"/>
    </source>
</evidence>
<dbReference type="AlphaFoldDB" id="A0A0A8HA10"/>
<sequence>MKQAFSLLELAFCIVILSFVFGSYYLIFANKSLDVIWQNQILFNEEKELLMQNPSYKVKEININTYNFLEYTSDEFKLKSLKIKDLSYEEAFIDEKSF</sequence>